<keyword evidence="4" id="KW-1185">Reference proteome</keyword>
<feature type="coiled-coil region" evidence="1">
    <location>
        <begin position="79"/>
        <end position="106"/>
    </location>
</feature>
<comment type="caution">
    <text evidence="3">The sequence shown here is derived from an EMBL/GenBank/DDBJ whole genome shotgun (WGS) entry which is preliminary data.</text>
</comment>
<feature type="region of interest" description="Disordered" evidence="2">
    <location>
        <begin position="58"/>
        <end position="77"/>
    </location>
</feature>
<accession>A0A4Y7T9H3</accession>
<proteinExistence type="predicted"/>
<protein>
    <submittedName>
        <fullName evidence="3">Uncharacterized protein</fullName>
    </submittedName>
</protein>
<evidence type="ECO:0000256" key="1">
    <source>
        <dbReference type="SAM" id="Coils"/>
    </source>
</evidence>
<sequence length="185" mass="20621">MAPGAGRRESRKSKSSSGKENCGLGGADRKVLRRIGIQKKLVDASQLKGHDRVLKDVELGGRGSVTPRQDPPSDCGDEVQTLEARNAKIEESLQELEKMTHAFKERVEGVVDEFKGLRKDVETLSLQYEDLGAGYRDAIMRADGERKSAMHYSGLLKNARIKIELLERVVPEEHHPSAYSQARPW</sequence>
<dbReference type="Proteomes" id="UP000298030">
    <property type="component" value="Unassembled WGS sequence"/>
</dbReference>
<evidence type="ECO:0000313" key="3">
    <source>
        <dbReference type="EMBL" id="TEB30813.1"/>
    </source>
</evidence>
<organism evidence="3 4">
    <name type="scientific">Coprinellus micaceus</name>
    <name type="common">Glistening ink-cap mushroom</name>
    <name type="synonym">Coprinus micaceus</name>
    <dbReference type="NCBI Taxonomy" id="71717"/>
    <lineage>
        <taxon>Eukaryota</taxon>
        <taxon>Fungi</taxon>
        <taxon>Dikarya</taxon>
        <taxon>Basidiomycota</taxon>
        <taxon>Agaricomycotina</taxon>
        <taxon>Agaricomycetes</taxon>
        <taxon>Agaricomycetidae</taxon>
        <taxon>Agaricales</taxon>
        <taxon>Agaricineae</taxon>
        <taxon>Psathyrellaceae</taxon>
        <taxon>Coprinellus</taxon>
    </lineage>
</organism>
<reference evidence="3 4" key="1">
    <citation type="journal article" date="2019" name="Nat. Ecol. Evol.">
        <title>Megaphylogeny resolves global patterns of mushroom evolution.</title>
        <authorList>
            <person name="Varga T."/>
            <person name="Krizsan K."/>
            <person name="Foldi C."/>
            <person name="Dima B."/>
            <person name="Sanchez-Garcia M."/>
            <person name="Sanchez-Ramirez S."/>
            <person name="Szollosi G.J."/>
            <person name="Szarkandi J.G."/>
            <person name="Papp V."/>
            <person name="Albert L."/>
            <person name="Andreopoulos W."/>
            <person name="Angelini C."/>
            <person name="Antonin V."/>
            <person name="Barry K.W."/>
            <person name="Bougher N.L."/>
            <person name="Buchanan P."/>
            <person name="Buyck B."/>
            <person name="Bense V."/>
            <person name="Catcheside P."/>
            <person name="Chovatia M."/>
            <person name="Cooper J."/>
            <person name="Damon W."/>
            <person name="Desjardin D."/>
            <person name="Finy P."/>
            <person name="Geml J."/>
            <person name="Haridas S."/>
            <person name="Hughes K."/>
            <person name="Justo A."/>
            <person name="Karasinski D."/>
            <person name="Kautmanova I."/>
            <person name="Kiss B."/>
            <person name="Kocsube S."/>
            <person name="Kotiranta H."/>
            <person name="LaButti K.M."/>
            <person name="Lechner B.E."/>
            <person name="Liimatainen K."/>
            <person name="Lipzen A."/>
            <person name="Lukacs Z."/>
            <person name="Mihaltcheva S."/>
            <person name="Morgado L.N."/>
            <person name="Niskanen T."/>
            <person name="Noordeloos M.E."/>
            <person name="Ohm R.A."/>
            <person name="Ortiz-Santana B."/>
            <person name="Ovrebo C."/>
            <person name="Racz N."/>
            <person name="Riley R."/>
            <person name="Savchenko A."/>
            <person name="Shiryaev A."/>
            <person name="Soop K."/>
            <person name="Spirin V."/>
            <person name="Szebenyi C."/>
            <person name="Tomsovsky M."/>
            <person name="Tulloss R.E."/>
            <person name="Uehling J."/>
            <person name="Grigoriev I.V."/>
            <person name="Vagvolgyi C."/>
            <person name="Papp T."/>
            <person name="Martin F.M."/>
            <person name="Miettinen O."/>
            <person name="Hibbett D.S."/>
            <person name="Nagy L.G."/>
        </authorList>
    </citation>
    <scope>NUCLEOTIDE SEQUENCE [LARGE SCALE GENOMIC DNA]</scope>
    <source>
        <strain evidence="3 4">FP101781</strain>
    </source>
</reference>
<evidence type="ECO:0000313" key="4">
    <source>
        <dbReference type="Proteomes" id="UP000298030"/>
    </source>
</evidence>
<dbReference type="EMBL" id="QPFP01000021">
    <property type="protein sequence ID" value="TEB30813.1"/>
    <property type="molecule type" value="Genomic_DNA"/>
</dbReference>
<gene>
    <name evidence="3" type="ORF">FA13DRAFT_1791969</name>
</gene>
<feature type="region of interest" description="Disordered" evidence="2">
    <location>
        <begin position="1"/>
        <end position="25"/>
    </location>
</feature>
<dbReference type="AlphaFoldDB" id="A0A4Y7T9H3"/>
<evidence type="ECO:0000256" key="2">
    <source>
        <dbReference type="SAM" id="MobiDB-lite"/>
    </source>
</evidence>
<name>A0A4Y7T9H3_COPMI</name>
<keyword evidence="1" id="KW-0175">Coiled coil</keyword>